<comment type="caution">
    <text evidence="1">The sequence shown here is derived from an EMBL/GenBank/DDBJ whole genome shotgun (WGS) entry which is preliminary data.</text>
</comment>
<dbReference type="AlphaFoldDB" id="A0AAE1SJJ3"/>
<dbReference type="Proteomes" id="UP001291623">
    <property type="component" value="Unassembled WGS sequence"/>
</dbReference>
<accession>A0AAE1SJJ3</accession>
<evidence type="ECO:0000313" key="2">
    <source>
        <dbReference type="Proteomes" id="UP001291623"/>
    </source>
</evidence>
<name>A0AAE1SJJ3_9SOLA</name>
<sequence length="103" mass="11732">MVVLHIQDGSNRRLGPLDFMALEGIWEMLEITENLRKIESGISKGLRVNKANRRTRRIGMEFDSDLATHRESLTITAQVITSANSFIPWSSKISISEGYHEFL</sequence>
<gene>
    <name evidence="1" type="ORF">RND71_010437</name>
</gene>
<proteinExistence type="predicted"/>
<evidence type="ECO:0000313" key="1">
    <source>
        <dbReference type="EMBL" id="KAK4370962.1"/>
    </source>
</evidence>
<protein>
    <submittedName>
        <fullName evidence="1">Uncharacterized protein</fullName>
    </submittedName>
</protein>
<dbReference type="EMBL" id="JAVYJV010000005">
    <property type="protein sequence ID" value="KAK4370962.1"/>
    <property type="molecule type" value="Genomic_DNA"/>
</dbReference>
<organism evidence="1 2">
    <name type="scientific">Anisodus tanguticus</name>
    <dbReference type="NCBI Taxonomy" id="243964"/>
    <lineage>
        <taxon>Eukaryota</taxon>
        <taxon>Viridiplantae</taxon>
        <taxon>Streptophyta</taxon>
        <taxon>Embryophyta</taxon>
        <taxon>Tracheophyta</taxon>
        <taxon>Spermatophyta</taxon>
        <taxon>Magnoliopsida</taxon>
        <taxon>eudicotyledons</taxon>
        <taxon>Gunneridae</taxon>
        <taxon>Pentapetalae</taxon>
        <taxon>asterids</taxon>
        <taxon>lamiids</taxon>
        <taxon>Solanales</taxon>
        <taxon>Solanaceae</taxon>
        <taxon>Solanoideae</taxon>
        <taxon>Hyoscyameae</taxon>
        <taxon>Anisodus</taxon>
    </lineage>
</organism>
<reference evidence="1" key="1">
    <citation type="submission" date="2023-12" db="EMBL/GenBank/DDBJ databases">
        <title>Genome assembly of Anisodus tanguticus.</title>
        <authorList>
            <person name="Wang Y.-J."/>
        </authorList>
    </citation>
    <scope>NUCLEOTIDE SEQUENCE</scope>
    <source>
        <strain evidence="1">KB-2021</strain>
        <tissue evidence="1">Leaf</tissue>
    </source>
</reference>
<keyword evidence="2" id="KW-1185">Reference proteome</keyword>